<evidence type="ECO:0000256" key="2">
    <source>
        <dbReference type="ARBA" id="ARBA00023125"/>
    </source>
</evidence>
<evidence type="ECO:0000256" key="1">
    <source>
        <dbReference type="ARBA" id="ARBA00023015"/>
    </source>
</evidence>
<name>A0A919SPT9_9ACTN</name>
<dbReference type="Gene3D" id="1.10.10.10">
    <property type="entry name" value="Winged helix-like DNA-binding domain superfamily/Winged helix DNA-binding domain"/>
    <property type="match status" value="1"/>
</dbReference>
<protein>
    <submittedName>
        <fullName evidence="5">DeoR family transcriptional regulator</fullName>
    </submittedName>
</protein>
<evidence type="ECO:0000256" key="3">
    <source>
        <dbReference type="ARBA" id="ARBA00023163"/>
    </source>
</evidence>
<dbReference type="SUPFAM" id="SSF46785">
    <property type="entry name" value="Winged helix' DNA-binding domain"/>
    <property type="match status" value="1"/>
</dbReference>
<dbReference type="InterPro" id="IPR057727">
    <property type="entry name" value="WCX_dom"/>
</dbReference>
<dbReference type="InterPro" id="IPR026881">
    <property type="entry name" value="WYL_dom"/>
</dbReference>
<gene>
    <name evidence="5" type="ORF">Aco04nite_48960</name>
</gene>
<dbReference type="PROSITE" id="PS51000">
    <property type="entry name" value="HTH_DEOR_2"/>
    <property type="match status" value="1"/>
</dbReference>
<keyword evidence="6" id="KW-1185">Reference proteome</keyword>
<dbReference type="InterPro" id="IPR018356">
    <property type="entry name" value="Tscrpt_reg_HTH_DeoR_CS"/>
</dbReference>
<evidence type="ECO:0000313" key="6">
    <source>
        <dbReference type="Proteomes" id="UP000680865"/>
    </source>
</evidence>
<dbReference type="Proteomes" id="UP000680865">
    <property type="component" value="Unassembled WGS sequence"/>
</dbReference>
<evidence type="ECO:0000259" key="4">
    <source>
        <dbReference type="PROSITE" id="PS51000"/>
    </source>
</evidence>
<keyword evidence="3" id="KW-0804">Transcription</keyword>
<comment type="caution">
    <text evidence="5">The sequence shown here is derived from an EMBL/GenBank/DDBJ whole genome shotgun (WGS) entry which is preliminary data.</text>
</comment>
<dbReference type="Pfam" id="PF25583">
    <property type="entry name" value="WCX"/>
    <property type="match status" value="1"/>
</dbReference>
<proteinExistence type="predicted"/>
<feature type="domain" description="HTH deoR-type" evidence="4">
    <location>
        <begin position="4"/>
        <end position="59"/>
    </location>
</feature>
<dbReference type="GO" id="GO:0003677">
    <property type="term" value="F:DNA binding"/>
    <property type="evidence" value="ECO:0007669"/>
    <property type="project" value="UniProtKB-KW"/>
</dbReference>
<dbReference type="PROSITE" id="PS52050">
    <property type="entry name" value="WYL"/>
    <property type="match status" value="1"/>
</dbReference>
<dbReference type="PANTHER" id="PTHR34580">
    <property type="match status" value="1"/>
</dbReference>
<dbReference type="RefSeq" id="WP_212999569.1">
    <property type="nucleotide sequence ID" value="NZ_BAAATW010000010.1"/>
</dbReference>
<evidence type="ECO:0000313" key="5">
    <source>
        <dbReference type="EMBL" id="GIM76156.1"/>
    </source>
</evidence>
<dbReference type="Pfam" id="PF13280">
    <property type="entry name" value="WYL"/>
    <property type="match status" value="1"/>
</dbReference>
<dbReference type="InterPro" id="IPR028349">
    <property type="entry name" value="PafC-like"/>
</dbReference>
<keyword evidence="2" id="KW-0238">DNA-binding</keyword>
<dbReference type="PANTHER" id="PTHR34580:SF3">
    <property type="entry name" value="PROTEIN PAFB"/>
    <property type="match status" value="1"/>
</dbReference>
<dbReference type="Pfam" id="PF08279">
    <property type="entry name" value="HTH_11"/>
    <property type="match status" value="1"/>
</dbReference>
<keyword evidence="1" id="KW-0805">Transcription regulation</keyword>
<dbReference type="InterPro" id="IPR036388">
    <property type="entry name" value="WH-like_DNA-bd_sf"/>
</dbReference>
<organism evidence="5 6">
    <name type="scientific">Winogradskya consettensis</name>
    <dbReference type="NCBI Taxonomy" id="113560"/>
    <lineage>
        <taxon>Bacteria</taxon>
        <taxon>Bacillati</taxon>
        <taxon>Actinomycetota</taxon>
        <taxon>Actinomycetes</taxon>
        <taxon>Micromonosporales</taxon>
        <taxon>Micromonosporaceae</taxon>
        <taxon>Winogradskya</taxon>
    </lineage>
</organism>
<dbReference type="GO" id="GO:0003700">
    <property type="term" value="F:DNA-binding transcription factor activity"/>
    <property type="evidence" value="ECO:0007669"/>
    <property type="project" value="InterPro"/>
</dbReference>
<dbReference type="InterPro" id="IPR013196">
    <property type="entry name" value="HTH_11"/>
</dbReference>
<sequence>MISTSARLLRLVTLLSSRPSWTNAELAARMEVTERTVRRDVARLRELGYAVESDPGPLGGYRLEAGNKVPPLALDDDEAFAVAVALRETALNGTLGSDQPALSALLKLQQVLPRRIADRLAAVDATVTHAPRATTPQIAPEILLHLASACRRGERASLVYRDREGQETVREVDPYRLVQTGRRWYFVARDVAKGEWRTFRADRVATIEPTGRPAELGAPPDPAELVRLALPAGVYPVYCTVRIAMPFDEARKLIPTTMGVHKPDGAAVTIVEIGGYDADELARYLLGLATPLRVLTPESVREAMRRRATEVLVTLDR</sequence>
<dbReference type="InterPro" id="IPR036390">
    <property type="entry name" value="WH_DNA-bd_sf"/>
</dbReference>
<accession>A0A919SPT9</accession>
<dbReference type="InterPro" id="IPR051534">
    <property type="entry name" value="CBASS_pafABC_assoc_protein"/>
</dbReference>
<dbReference type="AlphaFoldDB" id="A0A919SPT9"/>
<dbReference type="InterPro" id="IPR001034">
    <property type="entry name" value="DeoR_HTH"/>
</dbReference>
<dbReference type="EMBL" id="BOQP01000027">
    <property type="protein sequence ID" value="GIM76156.1"/>
    <property type="molecule type" value="Genomic_DNA"/>
</dbReference>
<dbReference type="PROSITE" id="PS00894">
    <property type="entry name" value="HTH_DEOR_1"/>
    <property type="match status" value="1"/>
</dbReference>
<reference evidence="5" key="1">
    <citation type="submission" date="2021-03" db="EMBL/GenBank/DDBJ databases">
        <title>Whole genome shotgun sequence of Actinoplanes consettensis NBRC 14913.</title>
        <authorList>
            <person name="Komaki H."/>
            <person name="Tamura T."/>
        </authorList>
    </citation>
    <scope>NUCLEOTIDE SEQUENCE</scope>
    <source>
        <strain evidence="5">NBRC 14913</strain>
    </source>
</reference>
<dbReference type="PIRSF" id="PIRSF016838">
    <property type="entry name" value="PafC"/>
    <property type="match status" value="1"/>
</dbReference>